<organism evidence="2 3">
    <name type="scientific">Methylomonas koyamae</name>
    <dbReference type="NCBI Taxonomy" id="702114"/>
    <lineage>
        <taxon>Bacteria</taxon>
        <taxon>Pseudomonadati</taxon>
        <taxon>Pseudomonadota</taxon>
        <taxon>Gammaproteobacteria</taxon>
        <taxon>Methylococcales</taxon>
        <taxon>Methylococcaceae</taxon>
        <taxon>Methylomonas</taxon>
    </lineage>
</organism>
<dbReference type="Pfam" id="PF13689">
    <property type="entry name" value="DUF4154"/>
    <property type="match status" value="1"/>
</dbReference>
<evidence type="ECO:0000256" key="1">
    <source>
        <dbReference type="SAM" id="SignalP"/>
    </source>
</evidence>
<comment type="caution">
    <text evidence="2">The sequence shown here is derived from an EMBL/GenBank/DDBJ whole genome shotgun (WGS) entry which is preliminary data.</text>
</comment>
<evidence type="ECO:0008006" key="4">
    <source>
        <dbReference type="Google" id="ProtNLM"/>
    </source>
</evidence>
<feature type="signal peptide" evidence="1">
    <location>
        <begin position="1"/>
        <end position="23"/>
    </location>
</feature>
<feature type="chain" id="PRO_5008069500" description="Transmembrane protein" evidence="1">
    <location>
        <begin position="24"/>
        <end position="177"/>
    </location>
</feature>
<sequence>MRAARISAIRCRLIALWAMCWLAWPVAADSADAKIKAGYLFNFTRLVEWPTPGDEPLHVCVVGADAVVEQLGELASRDSKGRALQIWSGTEELQICQLLYIDGDSAMLPGLLQQTKSRAVLTVSDQHGFAARGGGIGFYREQDQIKVEINPQTVSGAQLKVNALLMEIARIVVPSKP</sequence>
<dbReference type="Proteomes" id="UP000077628">
    <property type="component" value="Unassembled WGS sequence"/>
</dbReference>
<reference evidence="3" key="1">
    <citation type="submission" date="2016-03" db="EMBL/GenBank/DDBJ databases">
        <authorList>
            <person name="Heylen K."/>
            <person name="De Vos P."/>
            <person name="Vekeman B."/>
        </authorList>
    </citation>
    <scope>NUCLEOTIDE SEQUENCE [LARGE SCALE GENOMIC DNA]</scope>
    <source>
        <strain evidence="3">R-45383</strain>
    </source>
</reference>
<protein>
    <recommendedName>
        <fullName evidence="4">Transmembrane protein</fullName>
    </recommendedName>
</protein>
<dbReference type="EMBL" id="LUUK01000151">
    <property type="protein sequence ID" value="OAI20019.1"/>
    <property type="molecule type" value="Genomic_DNA"/>
</dbReference>
<name>A0A177NS14_9GAMM</name>
<dbReference type="AlphaFoldDB" id="A0A177NS14"/>
<dbReference type="InterPro" id="IPR025293">
    <property type="entry name" value="YfiR/HmsC-like"/>
</dbReference>
<accession>A0A177NS14</accession>
<dbReference type="STRING" id="702114.A1355_03485"/>
<dbReference type="RefSeq" id="WP_064027637.1">
    <property type="nucleotide sequence ID" value="NZ_LUUK01000151.1"/>
</dbReference>
<evidence type="ECO:0000313" key="3">
    <source>
        <dbReference type="Proteomes" id="UP000077628"/>
    </source>
</evidence>
<gene>
    <name evidence="2" type="ORF">A1355_03485</name>
</gene>
<dbReference type="OrthoDB" id="277577at2"/>
<proteinExistence type="predicted"/>
<keyword evidence="3" id="KW-1185">Reference proteome</keyword>
<evidence type="ECO:0000313" key="2">
    <source>
        <dbReference type="EMBL" id="OAI20019.1"/>
    </source>
</evidence>
<keyword evidence="1" id="KW-0732">Signal</keyword>